<dbReference type="AlphaFoldDB" id="A0A221T270"/>
<geneLocation type="plasmid" evidence="3">
    <name>pdfi2</name>
</geneLocation>
<dbReference type="PANTHER" id="PTHR45947:SF3">
    <property type="entry name" value="SULFOQUINOVOSYL TRANSFERASE SQD2"/>
    <property type="match status" value="1"/>
</dbReference>
<organism evidence="2 3">
    <name type="scientific">Deinococcus ficus</name>
    <dbReference type="NCBI Taxonomy" id="317577"/>
    <lineage>
        <taxon>Bacteria</taxon>
        <taxon>Thermotogati</taxon>
        <taxon>Deinococcota</taxon>
        <taxon>Deinococci</taxon>
        <taxon>Deinococcales</taxon>
        <taxon>Deinococcaceae</taxon>
        <taxon>Deinococcus</taxon>
    </lineage>
</organism>
<keyword evidence="2" id="KW-0614">Plasmid</keyword>
<dbReference type="RefSeq" id="WP_027462201.1">
    <property type="nucleotide sequence ID" value="NZ_CP021083.1"/>
</dbReference>
<keyword evidence="3" id="KW-1185">Reference proteome</keyword>
<accession>A0A221T270</accession>
<dbReference type="CDD" id="cd03794">
    <property type="entry name" value="GT4_WbuB-like"/>
    <property type="match status" value="1"/>
</dbReference>
<dbReference type="Pfam" id="PF13692">
    <property type="entry name" value="Glyco_trans_1_4"/>
    <property type="match status" value="1"/>
</dbReference>
<dbReference type="KEGG" id="dfc:DFI_17500"/>
<feature type="domain" description="Glycosyltransferase subfamily 4-like N-terminal" evidence="1">
    <location>
        <begin position="16"/>
        <end position="197"/>
    </location>
</feature>
<keyword evidence="2" id="KW-0808">Transferase</keyword>
<dbReference type="SUPFAM" id="SSF53756">
    <property type="entry name" value="UDP-Glycosyltransferase/glycogen phosphorylase"/>
    <property type="match status" value="1"/>
</dbReference>
<dbReference type="InterPro" id="IPR050194">
    <property type="entry name" value="Glycosyltransferase_grp1"/>
</dbReference>
<dbReference type="GO" id="GO:0016758">
    <property type="term" value="F:hexosyltransferase activity"/>
    <property type="evidence" value="ECO:0007669"/>
    <property type="project" value="TreeGrafter"/>
</dbReference>
<evidence type="ECO:0000313" key="3">
    <source>
        <dbReference type="Proteomes" id="UP000259030"/>
    </source>
</evidence>
<protein>
    <submittedName>
        <fullName evidence="2">Glycosyltransferase WbuB</fullName>
    </submittedName>
</protein>
<proteinExistence type="predicted"/>
<gene>
    <name evidence="2" type="ORF">DFI_17500</name>
</gene>
<dbReference type="PANTHER" id="PTHR45947">
    <property type="entry name" value="SULFOQUINOVOSYL TRANSFERASE SQD2"/>
    <property type="match status" value="1"/>
</dbReference>
<dbReference type="Pfam" id="PF13579">
    <property type="entry name" value="Glyco_trans_4_4"/>
    <property type="match status" value="1"/>
</dbReference>
<sequence length="406" mass="45534">MHVLIVTQYFWPENFRINDLVSGLHDRGHRVTVLTGHPNYPSGQFTHGYDGRRVAEEQYEGIRVVRVPLLPRGQGSGVRLFLNYLSFAVSASVLGPRLLREAYDVIFVYEPSPMTVGYPAMVMKRRTRRPIVFYIQDLWPESLSATGFVTHPWALRAVEWMVRGIYRACDRILVTSRAFIPRVERLGVPARRIAYYPQYAEGFYRPLAPDLDWARAQGVQAGFTVMFAGNMGLAQDLSTVLDAAEMLRDRDINWVFVGDGSVRANLEQQARERQLDRVAFLGSHPAEQMPRFFAQADALLVSLTRDELFALTVPAKLQSYLASGRPVLASLAGEGAQIVEEAGAGLSCAPQDARALADAVTRLHETPPEERAEMGRRGRAYFEAHFERERLLTELEALLAEAGGAR</sequence>
<dbReference type="EMBL" id="CP021083">
    <property type="protein sequence ID" value="ASN82979.1"/>
    <property type="molecule type" value="Genomic_DNA"/>
</dbReference>
<evidence type="ECO:0000259" key="1">
    <source>
        <dbReference type="Pfam" id="PF13579"/>
    </source>
</evidence>
<name>A0A221T270_9DEIO</name>
<reference evidence="2 3" key="1">
    <citation type="submission" date="2017-05" db="EMBL/GenBank/DDBJ databases">
        <title>The complete genome sequence of Deinococcus ficus isolated from the rhizosphere of the Ficus religiosa L. in Taiwan.</title>
        <authorList>
            <person name="Wu K.-M."/>
            <person name="Liao T.-L."/>
            <person name="Liu Y.-M."/>
            <person name="Young C.-C."/>
            <person name="Tsai S.-F."/>
        </authorList>
    </citation>
    <scope>NUCLEOTIDE SEQUENCE [LARGE SCALE GENOMIC DNA]</scope>
    <source>
        <strain evidence="2 3">CC-FR2-10</strain>
        <plasmid evidence="3">pdfi2</plasmid>
    </source>
</reference>
<dbReference type="Gene3D" id="3.40.50.2000">
    <property type="entry name" value="Glycogen Phosphorylase B"/>
    <property type="match status" value="2"/>
</dbReference>
<dbReference type="Proteomes" id="UP000259030">
    <property type="component" value="Plasmid pDFI2"/>
</dbReference>
<evidence type="ECO:0000313" key="2">
    <source>
        <dbReference type="EMBL" id="ASN82979.1"/>
    </source>
</evidence>
<dbReference type="InterPro" id="IPR028098">
    <property type="entry name" value="Glyco_trans_4-like_N"/>
</dbReference>